<evidence type="ECO:0000256" key="8">
    <source>
        <dbReference type="ARBA" id="ARBA00022692"/>
    </source>
</evidence>
<evidence type="ECO:0000256" key="3">
    <source>
        <dbReference type="ARBA" id="ARBA00008741"/>
    </source>
</evidence>
<keyword evidence="7 12" id="KW-0997">Cell inner membrane</keyword>
<keyword evidence="11 12" id="KW-0472">Membrane</keyword>
<gene>
    <name evidence="13" type="ORF">MGN01_36940</name>
</gene>
<dbReference type="GO" id="GO:0005886">
    <property type="term" value="C:plasma membrane"/>
    <property type="evidence" value="ECO:0007669"/>
    <property type="project" value="UniProtKB-SubCell"/>
</dbReference>
<feature type="transmembrane region" description="Helical" evidence="12">
    <location>
        <begin position="6"/>
        <end position="30"/>
    </location>
</feature>
<evidence type="ECO:0000256" key="2">
    <source>
        <dbReference type="ARBA" id="ARBA00004377"/>
    </source>
</evidence>
<proteinExistence type="inferred from homology"/>
<name>A0A512JPI0_9HYPH</name>
<keyword evidence="14" id="KW-1185">Reference proteome</keyword>
<dbReference type="InterPro" id="IPR007078">
    <property type="entry name" value="Haem_export_protD_CcmD"/>
</dbReference>
<dbReference type="AlphaFoldDB" id="A0A512JPI0"/>
<evidence type="ECO:0000256" key="1">
    <source>
        <dbReference type="ARBA" id="ARBA00002442"/>
    </source>
</evidence>
<dbReference type="NCBIfam" id="TIGR03141">
    <property type="entry name" value="cytochro_ccmD"/>
    <property type="match status" value="1"/>
</dbReference>
<protein>
    <recommendedName>
        <fullName evidence="4 12">Heme exporter protein D</fullName>
    </recommendedName>
</protein>
<dbReference type="GO" id="GO:0017004">
    <property type="term" value="P:cytochrome complex assembly"/>
    <property type="evidence" value="ECO:0007669"/>
    <property type="project" value="UniProtKB-KW"/>
</dbReference>
<evidence type="ECO:0000256" key="5">
    <source>
        <dbReference type="ARBA" id="ARBA00022448"/>
    </source>
</evidence>
<evidence type="ECO:0000256" key="4">
    <source>
        <dbReference type="ARBA" id="ARBA00016461"/>
    </source>
</evidence>
<comment type="function">
    <text evidence="1 12">Required for the export of heme to the periplasm for the biogenesis of c-type cytochromes.</text>
</comment>
<keyword evidence="8 12" id="KW-0812">Transmembrane</keyword>
<evidence type="ECO:0000256" key="12">
    <source>
        <dbReference type="RuleBase" id="RU363101"/>
    </source>
</evidence>
<keyword evidence="5 12" id="KW-0813">Transport</keyword>
<dbReference type="OrthoDB" id="7868669at2"/>
<keyword evidence="9 12" id="KW-0201">Cytochrome c-type biogenesis</keyword>
<keyword evidence="10 12" id="KW-1133">Transmembrane helix</keyword>
<evidence type="ECO:0000256" key="11">
    <source>
        <dbReference type="ARBA" id="ARBA00023136"/>
    </source>
</evidence>
<sequence length="51" mass="5330">MNLGSHAGFIVGAYAFTALVIGTLIVGALLDQRAQKRALASLQGETGERRS</sequence>
<dbReference type="EMBL" id="BJZV01000024">
    <property type="protein sequence ID" value="GEP11849.1"/>
    <property type="molecule type" value="Genomic_DNA"/>
</dbReference>
<evidence type="ECO:0000256" key="9">
    <source>
        <dbReference type="ARBA" id="ARBA00022748"/>
    </source>
</evidence>
<dbReference type="RefSeq" id="WP_147048261.1">
    <property type="nucleotide sequence ID" value="NZ_BJZV01000024.1"/>
</dbReference>
<evidence type="ECO:0000256" key="7">
    <source>
        <dbReference type="ARBA" id="ARBA00022519"/>
    </source>
</evidence>
<evidence type="ECO:0000313" key="14">
    <source>
        <dbReference type="Proteomes" id="UP000321750"/>
    </source>
</evidence>
<evidence type="ECO:0000256" key="6">
    <source>
        <dbReference type="ARBA" id="ARBA00022475"/>
    </source>
</evidence>
<dbReference type="GO" id="GO:0015886">
    <property type="term" value="P:heme transport"/>
    <property type="evidence" value="ECO:0007669"/>
    <property type="project" value="InterPro"/>
</dbReference>
<comment type="caution">
    <text evidence="13">The sequence shown here is derived from an EMBL/GenBank/DDBJ whole genome shotgun (WGS) entry which is preliminary data.</text>
</comment>
<keyword evidence="6 12" id="KW-1003">Cell membrane</keyword>
<dbReference type="Proteomes" id="UP000321750">
    <property type="component" value="Unassembled WGS sequence"/>
</dbReference>
<evidence type="ECO:0000313" key="13">
    <source>
        <dbReference type="EMBL" id="GEP11849.1"/>
    </source>
</evidence>
<organism evidence="13 14">
    <name type="scientific">Methylobacterium gnaphalii</name>
    <dbReference type="NCBI Taxonomy" id="1010610"/>
    <lineage>
        <taxon>Bacteria</taxon>
        <taxon>Pseudomonadati</taxon>
        <taxon>Pseudomonadota</taxon>
        <taxon>Alphaproteobacteria</taxon>
        <taxon>Hyphomicrobiales</taxon>
        <taxon>Methylobacteriaceae</taxon>
        <taxon>Methylobacterium</taxon>
    </lineage>
</organism>
<comment type="subcellular location">
    <subcellularLocation>
        <location evidence="2 12">Cell inner membrane</location>
        <topology evidence="2 12">Single-pass membrane protein</topology>
    </subcellularLocation>
</comment>
<reference evidence="13 14" key="1">
    <citation type="submission" date="2019-07" db="EMBL/GenBank/DDBJ databases">
        <title>Whole genome shotgun sequence of Methylobacterium gnaphalii NBRC 107716.</title>
        <authorList>
            <person name="Hosoyama A."/>
            <person name="Uohara A."/>
            <person name="Ohji S."/>
            <person name="Ichikawa N."/>
        </authorList>
    </citation>
    <scope>NUCLEOTIDE SEQUENCE [LARGE SCALE GENOMIC DNA]</scope>
    <source>
        <strain evidence="13 14">NBRC 107716</strain>
    </source>
</reference>
<comment type="similarity">
    <text evidence="3 12">Belongs to the CcmD/CycX/HelD family.</text>
</comment>
<evidence type="ECO:0000256" key="10">
    <source>
        <dbReference type="ARBA" id="ARBA00022989"/>
    </source>
</evidence>
<accession>A0A512JPI0</accession>
<dbReference type="Pfam" id="PF04995">
    <property type="entry name" value="CcmD"/>
    <property type="match status" value="1"/>
</dbReference>